<feature type="transmembrane region" description="Helical" evidence="1">
    <location>
        <begin position="27"/>
        <end position="44"/>
    </location>
</feature>
<feature type="transmembrane region" description="Helical" evidence="1">
    <location>
        <begin position="204"/>
        <end position="221"/>
    </location>
</feature>
<accession>A0A5P2UT12</accession>
<organism evidence="2 3">
    <name type="scientific">Streptomyces subrutilus</name>
    <dbReference type="NCBI Taxonomy" id="36818"/>
    <lineage>
        <taxon>Bacteria</taxon>
        <taxon>Bacillati</taxon>
        <taxon>Actinomycetota</taxon>
        <taxon>Actinomycetes</taxon>
        <taxon>Kitasatosporales</taxon>
        <taxon>Streptomycetaceae</taxon>
        <taxon>Streptomyces</taxon>
    </lineage>
</organism>
<evidence type="ECO:0000313" key="2">
    <source>
        <dbReference type="EMBL" id="QEU82486.1"/>
    </source>
</evidence>
<name>A0A5P2UT12_9ACTN</name>
<keyword evidence="1" id="KW-0472">Membrane</keyword>
<feature type="transmembrane region" description="Helical" evidence="1">
    <location>
        <begin position="95"/>
        <end position="114"/>
    </location>
</feature>
<dbReference type="KEGG" id="ssub:CP968_33285"/>
<feature type="transmembrane region" description="Helical" evidence="1">
    <location>
        <begin position="227"/>
        <end position="244"/>
    </location>
</feature>
<reference evidence="2 3" key="1">
    <citation type="submission" date="2017-09" db="EMBL/GenBank/DDBJ databases">
        <authorList>
            <person name="Lee N."/>
            <person name="Cho B.-K."/>
        </authorList>
    </citation>
    <scope>NUCLEOTIDE SEQUENCE [LARGE SCALE GENOMIC DNA]</scope>
    <source>
        <strain evidence="2 3">ATCC 27467</strain>
    </source>
</reference>
<evidence type="ECO:0000313" key="3">
    <source>
        <dbReference type="Proteomes" id="UP000326831"/>
    </source>
</evidence>
<keyword evidence="1" id="KW-0812">Transmembrane</keyword>
<dbReference type="AlphaFoldDB" id="A0A5P2UT12"/>
<dbReference type="Proteomes" id="UP000326831">
    <property type="component" value="Chromosome"/>
</dbReference>
<dbReference type="EMBL" id="CP023701">
    <property type="protein sequence ID" value="QEU82486.1"/>
    <property type="molecule type" value="Genomic_DNA"/>
</dbReference>
<feature type="transmembrane region" description="Helical" evidence="1">
    <location>
        <begin position="56"/>
        <end position="75"/>
    </location>
</feature>
<keyword evidence="3" id="KW-1185">Reference proteome</keyword>
<proteinExistence type="predicted"/>
<protein>
    <submittedName>
        <fullName evidence="2">Uncharacterized protein</fullName>
    </submittedName>
</protein>
<gene>
    <name evidence="2" type="ORF">CP968_33285</name>
</gene>
<dbReference type="OrthoDB" id="3870305at2"/>
<keyword evidence="1" id="KW-1133">Transmembrane helix</keyword>
<feature type="transmembrane region" description="Helical" evidence="1">
    <location>
        <begin position="134"/>
        <end position="152"/>
    </location>
</feature>
<feature type="transmembrane region" description="Helical" evidence="1">
    <location>
        <begin position="164"/>
        <end position="184"/>
    </location>
</feature>
<evidence type="ECO:0000256" key="1">
    <source>
        <dbReference type="SAM" id="Phobius"/>
    </source>
</evidence>
<sequence length="262" mass="27988">MAGIPDSPLVGMSPWIVFSLLVGPGRFEWAVGAALLISLALVVGHQMSHRGASVKILEVSDAVFFAVMAVIGLVASPGTHRWLETYAGEVSNIALTLIAFGSMAVGTPFTLQYARERVDPAYWKKPSFLRTNHLITGAWGAAFLVAALAGAYGDLVLHDPGNVWTGWIIQILAIVAALRFTAWYPDVVRARARGDRRVPSLSDLFAPLAGLLVPVGIAVMVFEGHLWWLGAALIVVGGWLARHLKRQGDGGEATPEPGRAAH</sequence>